<evidence type="ECO:0000313" key="2">
    <source>
        <dbReference type="EMBL" id="KAJ0207031.1"/>
    </source>
</evidence>
<accession>A0A9R1VIM7</accession>
<dbReference type="EMBL" id="NBSK02000005">
    <property type="protein sequence ID" value="KAJ0207031.1"/>
    <property type="molecule type" value="Genomic_DNA"/>
</dbReference>
<feature type="compositionally biased region" description="Basic residues" evidence="1">
    <location>
        <begin position="1"/>
        <end position="12"/>
    </location>
</feature>
<sequence length="87" mass="10483">MRGRPRLKKQKQKQADSINHAPRRRNFSTMSKSIELNNKELARHNVNEISDLNEIPDLKEELQSCYNHRHIDEIHVMFHPYITIYKM</sequence>
<evidence type="ECO:0000256" key="1">
    <source>
        <dbReference type="SAM" id="MobiDB-lite"/>
    </source>
</evidence>
<evidence type="ECO:0000313" key="3">
    <source>
        <dbReference type="Proteomes" id="UP000235145"/>
    </source>
</evidence>
<feature type="region of interest" description="Disordered" evidence="1">
    <location>
        <begin position="1"/>
        <end position="31"/>
    </location>
</feature>
<dbReference type="AlphaFoldDB" id="A0A9R1VIM7"/>
<reference evidence="2 3" key="1">
    <citation type="journal article" date="2017" name="Nat. Commun.">
        <title>Genome assembly with in vitro proximity ligation data and whole-genome triplication in lettuce.</title>
        <authorList>
            <person name="Reyes-Chin-Wo S."/>
            <person name="Wang Z."/>
            <person name="Yang X."/>
            <person name="Kozik A."/>
            <person name="Arikit S."/>
            <person name="Song C."/>
            <person name="Xia L."/>
            <person name="Froenicke L."/>
            <person name="Lavelle D.O."/>
            <person name="Truco M.J."/>
            <person name="Xia R."/>
            <person name="Zhu S."/>
            <person name="Xu C."/>
            <person name="Xu H."/>
            <person name="Xu X."/>
            <person name="Cox K."/>
            <person name="Korf I."/>
            <person name="Meyers B.C."/>
            <person name="Michelmore R.W."/>
        </authorList>
    </citation>
    <scope>NUCLEOTIDE SEQUENCE [LARGE SCALE GENOMIC DNA]</scope>
    <source>
        <strain evidence="3">cv. Salinas</strain>
        <tissue evidence="2">Seedlings</tissue>
    </source>
</reference>
<comment type="caution">
    <text evidence="2">The sequence shown here is derived from an EMBL/GenBank/DDBJ whole genome shotgun (WGS) entry which is preliminary data.</text>
</comment>
<dbReference type="Proteomes" id="UP000235145">
    <property type="component" value="Unassembled WGS sequence"/>
</dbReference>
<name>A0A9R1VIM7_LACSA</name>
<gene>
    <name evidence="2" type="ORF">LSAT_V11C500246440</name>
</gene>
<proteinExistence type="predicted"/>
<keyword evidence="3" id="KW-1185">Reference proteome</keyword>
<organism evidence="2 3">
    <name type="scientific">Lactuca sativa</name>
    <name type="common">Garden lettuce</name>
    <dbReference type="NCBI Taxonomy" id="4236"/>
    <lineage>
        <taxon>Eukaryota</taxon>
        <taxon>Viridiplantae</taxon>
        <taxon>Streptophyta</taxon>
        <taxon>Embryophyta</taxon>
        <taxon>Tracheophyta</taxon>
        <taxon>Spermatophyta</taxon>
        <taxon>Magnoliopsida</taxon>
        <taxon>eudicotyledons</taxon>
        <taxon>Gunneridae</taxon>
        <taxon>Pentapetalae</taxon>
        <taxon>asterids</taxon>
        <taxon>campanulids</taxon>
        <taxon>Asterales</taxon>
        <taxon>Asteraceae</taxon>
        <taxon>Cichorioideae</taxon>
        <taxon>Cichorieae</taxon>
        <taxon>Lactucinae</taxon>
        <taxon>Lactuca</taxon>
    </lineage>
</organism>
<protein>
    <submittedName>
        <fullName evidence="2">Uncharacterized protein</fullName>
    </submittedName>
</protein>